<organism evidence="2">
    <name type="scientific">Cuerna arida</name>
    <dbReference type="NCBI Taxonomy" id="1464854"/>
    <lineage>
        <taxon>Eukaryota</taxon>
        <taxon>Metazoa</taxon>
        <taxon>Ecdysozoa</taxon>
        <taxon>Arthropoda</taxon>
        <taxon>Hexapoda</taxon>
        <taxon>Insecta</taxon>
        <taxon>Pterygota</taxon>
        <taxon>Neoptera</taxon>
        <taxon>Paraneoptera</taxon>
        <taxon>Hemiptera</taxon>
        <taxon>Auchenorrhyncha</taxon>
        <taxon>Membracoidea</taxon>
        <taxon>Cicadellidae</taxon>
        <taxon>Cicadellinae</taxon>
        <taxon>Proconiini</taxon>
        <taxon>Cuerna</taxon>
    </lineage>
</organism>
<feature type="non-terminal residue" evidence="2">
    <location>
        <position position="1"/>
    </location>
</feature>
<dbReference type="AlphaFoldDB" id="A0A1B6FAZ5"/>
<evidence type="ECO:0000256" key="1">
    <source>
        <dbReference type="SAM" id="MobiDB-lite"/>
    </source>
</evidence>
<dbReference type="EMBL" id="GECZ01022339">
    <property type="protein sequence ID" value="JAS47430.1"/>
    <property type="molecule type" value="Transcribed_RNA"/>
</dbReference>
<feature type="non-terminal residue" evidence="2">
    <location>
        <position position="302"/>
    </location>
</feature>
<protein>
    <submittedName>
        <fullName evidence="2">Uncharacterized protein</fullName>
    </submittedName>
</protein>
<sequence>NSTGSDCQSSGKDKHKHSKKKTKHSSHSSSSDILRETVDNINVAEVVHITPPIKSSLDNDLKISTVEIKADTGETKLSKYNEGINRKPKLHLEGTNCALEMSHESKQADNLSSASENKEWPEVSENNEIKDSENIKDNVNTVLKVDTRGKEFVIDKEDHNTHCRRSKRKSKNDKLSIITQLPDDMKKKETKFSTIGEQNSLKIVKTLTDPNINLETLAKTISDESLDNSPGISGKETLIEQSVVKSIKTPNSARTKPCPLSKKSGSFIEENLPTTFVLSTDGYLIQKGFKKLQVSVKRLLSA</sequence>
<feature type="region of interest" description="Disordered" evidence="1">
    <location>
        <begin position="1"/>
        <end position="34"/>
    </location>
</feature>
<evidence type="ECO:0000313" key="2">
    <source>
        <dbReference type="EMBL" id="JAS47430.1"/>
    </source>
</evidence>
<feature type="compositionally biased region" description="Basic residues" evidence="1">
    <location>
        <begin position="13"/>
        <end position="26"/>
    </location>
</feature>
<proteinExistence type="predicted"/>
<gene>
    <name evidence="2" type="ORF">g.7986</name>
</gene>
<accession>A0A1B6FAZ5</accession>
<name>A0A1B6FAZ5_9HEMI</name>
<reference evidence="2" key="1">
    <citation type="submission" date="2015-11" db="EMBL/GenBank/DDBJ databases">
        <title>De novo transcriptome assembly of four potential Pierce s Disease insect vectors from Arizona vineyards.</title>
        <authorList>
            <person name="Tassone E.E."/>
        </authorList>
    </citation>
    <scope>NUCLEOTIDE SEQUENCE</scope>
</reference>